<reference evidence="3" key="1">
    <citation type="journal article" date="2017" name="Genome Biol.">
        <title>Comparative genomics reveals high biological diversity and specific adaptations in the industrially and medically important fungal genus Aspergillus.</title>
        <authorList>
            <person name="de Vries R.P."/>
            <person name="Riley R."/>
            <person name="Wiebenga A."/>
            <person name="Aguilar-Osorio G."/>
            <person name="Amillis S."/>
            <person name="Uchima C.A."/>
            <person name="Anderluh G."/>
            <person name="Asadollahi M."/>
            <person name="Askin M."/>
            <person name="Barry K."/>
            <person name="Battaglia E."/>
            <person name="Bayram O."/>
            <person name="Benocci T."/>
            <person name="Braus-Stromeyer S.A."/>
            <person name="Caldana C."/>
            <person name="Canovas D."/>
            <person name="Cerqueira G.C."/>
            <person name="Chen F."/>
            <person name="Chen W."/>
            <person name="Choi C."/>
            <person name="Clum A."/>
            <person name="Dos Santos R.A."/>
            <person name="Damasio A.R."/>
            <person name="Diallinas G."/>
            <person name="Emri T."/>
            <person name="Fekete E."/>
            <person name="Flipphi M."/>
            <person name="Freyberg S."/>
            <person name="Gallo A."/>
            <person name="Gournas C."/>
            <person name="Habgood R."/>
            <person name="Hainaut M."/>
            <person name="Harispe M.L."/>
            <person name="Henrissat B."/>
            <person name="Hilden K.S."/>
            <person name="Hope R."/>
            <person name="Hossain A."/>
            <person name="Karabika E."/>
            <person name="Karaffa L."/>
            <person name="Karanyi Z."/>
            <person name="Krasevec N."/>
            <person name="Kuo A."/>
            <person name="Kusch H."/>
            <person name="LaButti K."/>
            <person name="Lagendijk E.L."/>
            <person name="Lapidus A."/>
            <person name="Levasseur A."/>
            <person name="Lindquist E."/>
            <person name="Lipzen A."/>
            <person name="Logrieco A.F."/>
            <person name="MacCabe A."/>
            <person name="Maekelae M.R."/>
            <person name="Malavazi I."/>
            <person name="Melin P."/>
            <person name="Meyer V."/>
            <person name="Mielnichuk N."/>
            <person name="Miskei M."/>
            <person name="Molnar A.P."/>
            <person name="Mule G."/>
            <person name="Ngan C.Y."/>
            <person name="Orejas M."/>
            <person name="Orosz E."/>
            <person name="Ouedraogo J.P."/>
            <person name="Overkamp K.M."/>
            <person name="Park H.-S."/>
            <person name="Perrone G."/>
            <person name="Piumi F."/>
            <person name="Punt P.J."/>
            <person name="Ram A.F."/>
            <person name="Ramon A."/>
            <person name="Rauscher S."/>
            <person name="Record E."/>
            <person name="Riano-Pachon D.M."/>
            <person name="Robert V."/>
            <person name="Roehrig J."/>
            <person name="Ruller R."/>
            <person name="Salamov A."/>
            <person name="Salih N.S."/>
            <person name="Samson R.A."/>
            <person name="Sandor E."/>
            <person name="Sanguinetti M."/>
            <person name="Schuetze T."/>
            <person name="Sepcic K."/>
            <person name="Shelest E."/>
            <person name="Sherlock G."/>
            <person name="Sophianopoulou V."/>
            <person name="Squina F.M."/>
            <person name="Sun H."/>
            <person name="Susca A."/>
            <person name="Todd R.B."/>
            <person name="Tsang A."/>
            <person name="Unkles S.E."/>
            <person name="van de Wiele N."/>
            <person name="van Rossen-Uffink D."/>
            <person name="Oliveira J.V."/>
            <person name="Vesth T.C."/>
            <person name="Visser J."/>
            <person name="Yu J.-H."/>
            <person name="Zhou M."/>
            <person name="Andersen M.R."/>
            <person name="Archer D.B."/>
            <person name="Baker S.E."/>
            <person name="Benoit I."/>
            <person name="Brakhage A.A."/>
            <person name="Braus G.H."/>
            <person name="Fischer R."/>
            <person name="Frisvad J.C."/>
            <person name="Goldman G.H."/>
            <person name="Houbraken J."/>
            <person name="Oakley B."/>
            <person name="Pocsi I."/>
            <person name="Scazzocchio C."/>
            <person name="Seiboth B."/>
            <person name="vanKuyk P.A."/>
            <person name="Wortman J."/>
            <person name="Dyer P.S."/>
            <person name="Grigoriev I.V."/>
        </authorList>
    </citation>
    <scope>NUCLEOTIDE SEQUENCE [LARGE SCALE GENOMIC DNA]</scope>
    <source>
        <strain evidence="3">CBS 593.65</strain>
    </source>
</reference>
<sequence length="357" mass="42031">MASSSATWPKFTPRWGRLPVEQYLILNSRQRYWNHSSSEPNDQQRLRLVREYIHLDNIPKEWDPTDFGEAWHEPDPNDADPSFAPKRIPTEHEVETILRPWRSQDLRKRAWEIWCAKDRGYPVMLRTYYGNGQEGDIKFTEYIQVSDTYEGADCHALNDAELFNFGSDWRRIFDILPEIAGCQYHQPDYDASDINNVVEIRPSAHYPRRPDQEMLDEDYADLEEEIRNSKAEHPDWKDDLDILLEPGDTVIRSLLRAATITWIIIVDEETFRTDTLLFKYLDMHQNVTVEGRLELDQGYIDEMLMRWEDGGRPLGFIMENGTVGERYKLSTESGRNFFRLSDDLEYQADNANPEVDE</sequence>
<gene>
    <name evidence="2" type="ORF">ASPSYDRAFT_51903</name>
</gene>
<dbReference type="STRING" id="1036612.A0A1L9SZI9"/>
<dbReference type="RefSeq" id="XP_040696297.1">
    <property type="nucleotide sequence ID" value="XM_040848386.1"/>
</dbReference>
<evidence type="ECO:0000313" key="2">
    <source>
        <dbReference type="EMBL" id="OJJ52491.1"/>
    </source>
</evidence>
<keyword evidence="1" id="KW-0175">Coiled coil</keyword>
<dbReference type="OrthoDB" id="4364812at2759"/>
<dbReference type="GeneID" id="63764459"/>
<dbReference type="EMBL" id="KV878601">
    <property type="protein sequence ID" value="OJJ52491.1"/>
    <property type="molecule type" value="Genomic_DNA"/>
</dbReference>
<organism evidence="2 3">
    <name type="scientific">Aspergillus sydowii CBS 593.65</name>
    <dbReference type="NCBI Taxonomy" id="1036612"/>
    <lineage>
        <taxon>Eukaryota</taxon>
        <taxon>Fungi</taxon>
        <taxon>Dikarya</taxon>
        <taxon>Ascomycota</taxon>
        <taxon>Pezizomycotina</taxon>
        <taxon>Eurotiomycetes</taxon>
        <taxon>Eurotiomycetidae</taxon>
        <taxon>Eurotiales</taxon>
        <taxon>Aspergillaceae</taxon>
        <taxon>Aspergillus</taxon>
        <taxon>Aspergillus subgen. Nidulantes</taxon>
    </lineage>
</organism>
<evidence type="ECO:0000256" key="1">
    <source>
        <dbReference type="SAM" id="Coils"/>
    </source>
</evidence>
<dbReference type="Proteomes" id="UP000184356">
    <property type="component" value="Unassembled WGS sequence"/>
</dbReference>
<dbReference type="AlphaFoldDB" id="A0A1L9SZI9"/>
<dbReference type="VEuPathDB" id="FungiDB:ASPSYDRAFT_51903"/>
<keyword evidence="3" id="KW-1185">Reference proteome</keyword>
<evidence type="ECO:0000313" key="3">
    <source>
        <dbReference type="Proteomes" id="UP000184356"/>
    </source>
</evidence>
<name>A0A1L9SZI9_9EURO</name>
<accession>A0A1L9SZI9</accession>
<feature type="coiled-coil region" evidence="1">
    <location>
        <begin position="212"/>
        <end position="239"/>
    </location>
</feature>
<proteinExistence type="predicted"/>
<protein>
    <submittedName>
        <fullName evidence="2">Uncharacterized protein</fullName>
    </submittedName>
</protein>